<proteinExistence type="predicted"/>
<dbReference type="EMBL" id="AAGACD010000008">
    <property type="protein sequence ID" value="EBL7518577.1"/>
    <property type="molecule type" value="Genomic_DNA"/>
</dbReference>
<protein>
    <submittedName>
        <fullName evidence="1">Uncharacterized protein</fullName>
    </submittedName>
</protein>
<accession>A0A5T4LNB8</accession>
<comment type="caution">
    <text evidence="1">The sequence shown here is derived from an EMBL/GenBank/DDBJ whole genome shotgun (WGS) entry which is preliminary data.</text>
</comment>
<sequence>MGLHKQGSGVETIIVFSRDFIIGTALKTLYKMNGRHTAEYAGNTNALFNLIIERTPSRVVLDIPARKCVYLLCAIRRQYPVLPLIITRRRHLFSDYITASWFGNIWLQDYDTLMTGGPDAIPAEGVTGDDFACPERTGACRGWCHGGQDGPKVLFSLREWLVYRLRERLASRQGVNVILNWLEQGGTAADVGKRLGRSEKLAYHYRWLLMKELGVRNRALEFIPSVTVSGGEMPAGCSPVCLMRESV</sequence>
<organism evidence="1">
    <name type="scientific">Salmonella enterica</name>
    <name type="common">Salmonella choleraesuis</name>
    <dbReference type="NCBI Taxonomy" id="28901"/>
    <lineage>
        <taxon>Bacteria</taxon>
        <taxon>Pseudomonadati</taxon>
        <taxon>Pseudomonadota</taxon>
        <taxon>Gammaproteobacteria</taxon>
        <taxon>Enterobacterales</taxon>
        <taxon>Enterobacteriaceae</taxon>
        <taxon>Salmonella</taxon>
    </lineage>
</organism>
<evidence type="ECO:0000313" key="1">
    <source>
        <dbReference type="EMBL" id="EBL7518577.1"/>
    </source>
</evidence>
<reference evidence="1" key="1">
    <citation type="submission" date="2018-07" db="EMBL/GenBank/DDBJ databases">
        <authorList>
            <consortium name="PulseNet: The National Subtyping Network for Foodborne Disease Surveillance"/>
            <person name="Tarr C.L."/>
            <person name="Trees E."/>
            <person name="Katz L.S."/>
            <person name="Carleton-Romer H.A."/>
            <person name="Stroika S."/>
            <person name="Kucerova Z."/>
            <person name="Roache K.F."/>
            <person name="Sabol A.L."/>
            <person name="Besser J."/>
            <person name="Gerner-Smidt P."/>
        </authorList>
    </citation>
    <scope>NUCLEOTIDE SEQUENCE</scope>
    <source>
        <strain evidence="1">PNUSAS031704</strain>
    </source>
</reference>
<dbReference type="AlphaFoldDB" id="A0A5T4LNB8"/>
<gene>
    <name evidence="1" type="ORF">C1B90_21310</name>
</gene>
<name>A0A5T4LNB8_SALER</name>